<reference evidence="2" key="2">
    <citation type="submission" date="2016-06" db="EMBL/GenBank/DDBJ databases">
        <title>The genome of a short-lived fish provides insights into sex chromosome evolution and the genetic control of aging.</title>
        <authorList>
            <person name="Reichwald K."/>
            <person name="Felder M."/>
            <person name="Petzold A."/>
            <person name="Koch P."/>
            <person name="Groth M."/>
            <person name="Platzer M."/>
        </authorList>
    </citation>
    <scope>NUCLEOTIDE SEQUENCE</scope>
    <source>
        <tissue evidence="2">Brain</tissue>
    </source>
</reference>
<proteinExistence type="predicted"/>
<protein>
    <submittedName>
        <fullName evidence="2">Gypsy retrotransposon integrase 1</fullName>
    </submittedName>
</protein>
<feature type="non-terminal residue" evidence="2">
    <location>
        <position position="104"/>
    </location>
</feature>
<organism evidence="2">
    <name type="scientific">Nothobranchius furzeri</name>
    <name type="common">Turquoise killifish</name>
    <dbReference type="NCBI Taxonomy" id="105023"/>
    <lineage>
        <taxon>Eukaryota</taxon>
        <taxon>Metazoa</taxon>
        <taxon>Chordata</taxon>
        <taxon>Craniata</taxon>
        <taxon>Vertebrata</taxon>
        <taxon>Euteleostomi</taxon>
        <taxon>Actinopterygii</taxon>
        <taxon>Neopterygii</taxon>
        <taxon>Teleostei</taxon>
        <taxon>Neoteleostei</taxon>
        <taxon>Acanthomorphata</taxon>
        <taxon>Ovalentaria</taxon>
        <taxon>Atherinomorphae</taxon>
        <taxon>Cyprinodontiformes</taxon>
        <taxon>Nothobranchiidae</taxon>
        <taxon>Nothobranchius</taxon>
    </lineage>
</organism>
<evidence type="ECO:0000256" key="1">
    <source>
        <dbReference type="SAM" id="MobiDB-lite"/>
    </source>
</evidence>
<name>A0A1A8AUR7_NOTFU</name>
<reference evidence="2" key="1">
    <citation type="submission" date="2016-05" db="EMBL/GenBank/DDBJ databases">
        <authorList>
            <person name="Lavstsen T."/>
            <person name="Jespersen J.S."/>
        </authorList>
    </citation>
    <scope>NUCLEOTIDE SEQUENCE</scope>
    <source>
        <tissue evidence="2">Brain</tissue>
    </source>
</reference>
<evidence type="ECO:0000313" key="2">
    <source>
        <dbReference type="EMBL" id="SBP58784.1"/>
    </source>
</evidence>
<dbReference type="AlphaFoldDB" id="A0A1A8AUR7"/>
<feature type="region of interest" description="Disordered" evidence="1">
    <location>
        <begin position="37"/>
        <end position="88"/>
    </location>
</feature>
<gene>
    <name evidence="2" type="primary">GIN1</name>
</gene>
<sequence>MVSPDLEVWIREHDPKTAERAAQLAEVFTSARKGTRTLTFGRDDNHAQISKSSGGEGGVGQSGARASARYQFTPQVTHRNRAPTAQPKQEVRCYHCNGLGHTKK</sequence>
<dbReference type="EMBL" id="HADY01020299">
    <property type="protein sequence ID" value="SBP58784.1"/>
    <property type="molecule type" value="Transcribed_RNA"/>
</dbReference>
<accession>A0A1A8AUR7</accession>